<dbReference type="InterPro" id="IPR010978">
    <property type="entry name" value="tRNA-bd_arm"/>
</dbReference>
<dbReference type="Gene3D" id="3.30.930.10">
    <property type="entry name" value="Bira Bifunctional Protein, Domain 2"/>
    <property type="match status" value="1"/>
</dbReference>
<accession>A0A7C0ZC70</accession>
<keyword evidence="4" id="KW-0648">Protein biosynthesis</keyword>
<comment type="catalytic activity">
    <reaction evidence="7">
        <text>tRNA(Ser) + L-serine + ATP = L-seryl-tRNA(Ser) + AMP + diphosphate + H(+)</text>
        <dbReference type="Rhea" id="RHEA:12292"/>
        <dbReference type="Rhea" id="RHEA-COMP:9669"/>
        <dbReference type="Rhea" id="RHEA-COMP:9703"/>
        <dbReference type="ChEBI" id="CHEBI:15378"/>
        <dbReference type="ChEBI" id="CHEBI:30616"/>
        <dbReference type="ChEBI" id="CHEBI:33019"/>
        <dbReference type="ChEBI" id="CHEBI:33384"/>
        <dbReference type="ChEBI" id="CHEBI:78442"/>
        <dbReference type="ChEBI" id="CHEBI:78533"/>
        <dbReference type="ChEBI" id="CHEBI:456215"/>
        <dbReference type="EC" id="6.1.1.11"/>
    </reaction>
</comment>
<dbReference type="AlphaFoldDB" id="A0A7C0ZC70"/>
<dbReference type="Gene3D" id="1.10.287.40">
    <property type="entry name" value="Serine-tRNA synthetase, tRNA binding domain"/>
    <property type="match status" value="1"/>
</dbReference>
<evidence type="ECO:0000256" key="3">
    <source>
        <dbReference type="ARBA" id="ARBA00022490"/>
    </source>
</evidence>
<feature type="domain" description="Serine-tRNA synthetase type1 N-terminal" evidence="9">
    <location>
        <begin position="1"/>
        <end position="107"/>
    </location>
</feature>
<organism evidence="10">
    <name type="scientific">candidate division WOR-3 bacterium</name>
    <dbReference type="NCBI Taxonomy" id="2052148"/>
    <lineage>
        <taxon>Bacteria</taxon>
        <taxon>Bacteria division WOR-3</taxon>
    </lineage>
</organism>
<keyword evidence="3" id="KW-0963">Cytoplasm</keyword>
<dbReference type="EMBL" id="DQWE01000071">
    <property type="protein sequence ID" value="HDI82474.1"/>
    <property type="molecule type" value="Genomic_DNA"/>
</dbReference>
<keyword evidence="10" id="KW-0436">Ligase</keyword>
<comment type="similarity">
    <text evidence="2">Belongs to the class-II aminoacyl-tRNA synthetase family. Type-1 seryl-tRNA synthetase subfamily.</text>
</comment>
<dbReference type="Pfam" id="PF02403">
    <property type="entry name" value="Seryl_tRNA_N"/>
    <property type="match status" value="1"/>
</dbReference>
<name>A0A7C0ZC70_UNCW3</name>
<evidence type="ECO:0000256" key="6">
    <source>
        <dbReference type="ARBA" id="ARBA00047929"/>
    </source>
</evidence>
<evidence type="ECO:0000256" key="1">
    <source>
        <dbReference type="ARBA" id="ARBA00005045"/>
    </source>
</evidence>
<evidence type="ECO:0000313" key="10">
    <source>
        <dbReference type="EMBL" id="HDI82474.1"/>
    </source>
</evidence>
<keyword evidence="8" id="KW-0175">Coiled coil</keyword>
<dbReference type="GO" id="GO:0004828">
    <property type="term" value="F:serine-tRNA ligase activity"/>
    <property type="evidence" value="ECO:0007669"/>
    <property type="project" value="UniProtKB-EC"/>
</dbReference>
<evidence type="ECO:0000256" key="4">
    <source>
        <dbReference type="ARBA" id="ARBA00022917"/>
    </source>
</evidence>
<dbReference type="SUPFAM" id="SSF55681">
    <property type="entry name" value="Class II aaRS and biotin synthetases"/>
    <property type="match status" value="1"/>
</dbReference>
<dbReference type="Proteomes" id="UP000885847">
    <property type="component" value="Unassembled WGS sequence"/>
</dbReference>
<evidence type="ECO:0000259" key="9">
    <source>
        <dbReference type="Pfam" id="PF02403"/>
    </source>
</evidence>
<proteinExistence type="inferred from homology"/>
<dbReference type="GO" id="GO:0006412">
    <property type="term" value="P:translation"/>
    <property type="evidence" value="ECO:0007669"/>
    <property type="project" value="UniProtKB-KW"/>
</dbReference>
<comment type="catalytic activity">
    <reaction evidence="6">
        <text>tRNA(Sec) + L-serine + ATP = L-seryl-tRNA(Sec) + AMP + diphosphate + H(+)</text>
        <dbReference type="Rhea" id="RHEA:42580"/>
        <dbReference type="Rhea" id="RHEA-COMP:9742"/>
        <dbReference type="Rhea" id="RHEA-COMP:10128"/>
        <dbReference type="ChEBI" id="CHEBI:15378"/>
        <dbReference type="ChEBI" id="CHEBI:30616"/>
        <dbReference type="ChEBI" id="CHEBI:33019"/>
        <dbReference type="ChEBI" id="CHEBI:33384"/>
        <dbReference type="ChEBI" id="CHEBI:78442"/>
        <dbReference type="ChEBI" id="CHEBI:78533"/>
        <dbReference type="ChEBI" id="CHEBI:456215"/>
        <dbReference type="EC" id="6.1.1.11"/>
    </reaction>
</comment>
<comment type="caution">
    <text evidence="10">The sequence shown here is derived from an EMBL/GenBank/DDBJ whole genome shotgun (WGS) entry which is preliminary data.</text>
</comment>
<gene>
    <name evidence="10" type="ORF">ENF18_01625</name>
</gene>
<feature type="non-terminal residue" evidence="10">
    <location>
        <position position="221"/>
    </location>
</feature>
<evidence type="ECO:0000256" key="7">
    <source>
        <dbReference type="ARBA" id="ARBA00048823"/>
    </source>
</evidence>
<dbReference type="SUPFAM" id="SSF46589">
    <property type="entry name" value="tRNA-binding arm"/>
    <property type="match status" value="1"/>
</dbReference>
<sequence length="221" mass="25787">MFSIRYVRENVRKIKEGIRKKKVEIDIDLLLQKDERRRKLITEIDNLRHEQKEAGRLIGEKKQQGEDAEELINQMQEIKRRLKASEEELKKLEGEINETLKWIPNPPHPSVPEEQGVIKEWGEVKEFPFEPKDHLTLCNAHGILDFPAGARIAGSNFPLYRGKGAKLERALINFMLDLHIEKHGYTEIFPPFLANEKCMFGTGQLPKLKEDMYLIEQDGLY</sequence>
<dbReference type="InterPro" id="IPR042103">
    <property type="entry name" value="SerRS_1_N_sf"/>
</dbReference>
<evidence type="ECO:0000256" key="5">
    <source>
        <dbReference type="ARBA" id="ARBA00033352"/>
    </source>
</evidence>
<feature type="coiled-coil region" evidence="8">
    <location>
        <begin position="30"/>
        <end position="102"/>
    </location>
</feature>
<dbReference type="GO" id="GO:0000166">
    <property type="term" value="F:nucleotide binding"/>
    <property type="evidence" value="ECO:0007669"/>
    <property type="project" value="InterPro"/>
</dbReference>
<reference evidence="10" key="1">
    <citation type="journal article" date="2020" name="mSystems">
        <title>Genome- and Community-Level Interaction Insights into Carbon Utilization and Element Cycling Functions of Hydrothermarchaeota in Hydrothermal Sediment.</title>
        <authorList>
            <person name="Zhou Z."/>
            <person name="Liu Y."/>
            <person name="Xu W."/>
            <person name="Pan J."/>
            <person name="Luo Z.H."/>
            <person name="Li M."/>
        </authorList>
    </citation>
    <scope>NUCLEOTIDE SEQUENCE [LARGE SCALE GENOMIC DNA]</scope>
    <source>
        <strain evidence="10">HyVt-102</strain>
    </source>
</reference>
<evidence type="ECO:0000256" key="8">
    <source>
        <dbReference type="SAM" id="Coils"/>
    </source>
</evidence>
<dbReference type="PANTHER" id="PTHR43697:SF1">
    <property type="entry name" value="SERINE--TRNA LIGASE"/>
    <property type="match status" value="1"/>
</dbReference>
<protein>
    <recommendedName>
        <fullName evidence="5">Seryl-tRNA(Ser/Sec) synthetase</fullName>
    </recommendedName>
</protein>
<dbReference type="InterPro" id="IPR045864">
    <property type="entry name" value="aa-tRNA-synth_II/BPL/LPL"/>
</dbReference>
<dbReference type="PANTHER" id="PTHR43697">
    <property type="entry name" value="SERYL-TRNA SYNTHETASE"/>
    <property type="match status" value="1"/>
</dbReference>
<dbReference type="InterPro" id="IPR015866">
    <property type="entry name" value="Ser-tRNA-synth_1_N"/>
</dbReference>
<comment type="pathway">
    <text evidence="1">Aminoacyl-tRNA biosynthesis; selenocysteinyl-tRNA(Sec) biosynthesis; L-seryl-tRNA(Sec) from L-serine and tRNA(Sec): step 1/1.</text>
</comment>
<evidence type="ECO:0000256" key="2">
    <source>
        <dbReference type="ARBA" id="ARBA00010728"/>
    </source>
</evidence>